<keyword evidence="10" id="KW-1185">Reference proteome</keyword>
<keyword evidence="2" id="KW-0805">Transcription regulation</keyword>
<evidence type="ECO:0000256" key="2">
    <source>
        <dbReference type="ARBA" id="ARBA00023015"/>
    </source>
</evidence>
<dbReference type="InterPro" id="IPR013249">
    <property type="entry name" value="RNA_pol_sigma70_r4_t2"/>
</dbReference>
<feature type="domain" description="RNA polymerase sigma-70 region 2" evidence="7">
    <location>
        <begin position="39"/>
        <end position="104"/>
    </location>
</feature>
<name>A0LV06_ACIC1</name>
<evidence type="ECO:0000256" key="6">
    <source>
        <dbReference type="SAM" id="MobiDB-lite"/>
    </source>
</evidence>
<dbReference type="InterPro" id="IPR036388">
    <property type="entry name" value="WH-like_DNA-bd_sf"/>
</dbReference>
<dbReference type="CDD" id="cd06171">
    <property type="entry name" value="Sigma70_r4"/>
    <property type="match status" value="1"/>
</dbReference>
<reference evidence="9 10" key="1">
    <citation type="journal article" date="2009" name="Genome Res.">
        <title>Complete genome of the cellulolytic thermophile Acidothermus cellulolyticus 11B provides insights into its ecophysiological and evolutionary adaptations.</title>
        <authorList>
            <person name="Barabote R.D."/>
            <person name="Xie G."/>
            <person name="Leu D.H."/>
            <person name="Normand P."/>
            <person name="Necsulea A."/>
            <person name="Daubin V."/>
            <person name="Medigue C."/>
            <person name="Adney W.S."/>
            <person name="Xu X.C."/>
            <person name="Lapidus A."/>
            <person name="Parales R.E."/>
            <person name="Detter C."/>
            <person name="Pujic P."/>
            <person name="Bruce D."/>
            <person name="Lavire C."/>
            <person name="Challacombe J.F."/>
            <person name="Brettin T.S."/>
            <person name="Berry A.M."/>
        </authorList>
    </citation>
    <scope>NUCLEOTIDE SEQUENCE [LARGE SCALE GENOMIC DNA]</scope>
    <source>
        <strain evidence="10">ATCC 43068 / DSM 8971 / 11B</strain>
    </source>
</reference>
<gene>
    <name evidence="9" type="ordered locus">Acel_1494</name>
</gene>
<dbReference type="PANTHER" id="PTHR43133:SF50">
    <property type="entry name" value="ECF RNA POLYMERASE SIGMA FACTOR SIGM"/>
    <property type="match status" value="1"/>
</dbReference>
<organism evidence="9 10">
    <name type="scientific">Acidothermus cellulolyticus (strain ATCC 43068 / DSM 8971 / 11B)</name>
    <dbReference type="NCBI Taxonomy" id="351607"/>
    <lineage>
        <taxon>Bacteria</taxon>
        <taxon>Bacillati</taxon>
        <taxon>Actinomycetota</taxon>
        <taxon>Actinomycetes</taxon>
        <taxon>Acidothermales</taxon>
        <taxon>Acidothermaceae</taxon>
        <taxon>Acidothermus</taxon>
    </lineage>
</organism>
<sequence>MSVLVDATGPLRGASAAADEMPGVSVDDERRRVFDEFARARMPELLRFGYALTGNPHAAADLVQDALERTMLAWHRVEKQGDPEGYVRRIMVNRNISIWRRLRRERLVVDIPEESGPSDGLTPRDLALWERVRALPPRQRTVIVLRYYEDLSEAQIAEIMGSSVGTVKSQASRALAALRRDAAQFADVPGAGGRTDDPRITRSRKGMEP</sequence>
<protein>
    <submittedName>
        <fullName evidence="9">RNA polymerase, sigma-24 subunit, ECF subfamily</fullName>
    </submittedName>
</protein>
<dbReference type="GO" id="GO:0003677">
    <property type="term" value="F:DNA binding"/>
    <property type="evidence" value="ECO:0007669"/>
    <property type="project" value="UniProtKB-KW"/>
</dbReference>
<dbReference type="InterPro" id="IPR007627">
    <property type="entry name" value="RNA_pol_sigma70_r2"/>
</dbReference>
<keyword evidence="3" id="KW-0731">Sigma factor</keyword>
<feature type="region of interest" description="Disordered" evidence="6">
    <location>
        <begin position="186"/>
        <end position="209"/>
    </location>
</feature>
<dbReference type="InterPro" id="IPR013324">
    <property type="entry name" value="RNA_pol_sigma_r3/r4-like"/>
</dbReference>
<comment type="similarity">
    <text evidence="1">Belongs to the sigma-70 factor family. ECF subfamily.</text>
</comment>
<dbReference type="SUPFAM" id="SSF88946">
    <property type="entry name" value="Sigma2 domain of RNA polymerase sigma factors"/>
    <property type="match status" value="1"/>
</dbReference>
<dbReference type="EMBL" id="CP000481">
    <property type="protein sequence ID" value="ABK53266.1"/>
    <property type="molecule type" value="Genomic_DNA"/>
</dbReference>
<evidence type="ECO:0000313" key="9">
    <source>
        <dbReference type="EMBL" id="ABK53266.1"/>
    </source>
</evidence>
<dbReference type="eggNOG" id="COG1595">
    <property type="taxonomic scope" value="Bacteria"/>
</dbReference>
<evidence type="ECO:0000256" key="1">
    <source>
        <dbReference type="ARBA" id="ARBA00010641"/>
    </source>
</evidence>
<feature type="domain" description="RNA polymerase sigma factor 70 region 4 type 2" evidence="8">
    <location>
        <begin position="127"/>
        <end position="178"/>
    </location>
</feature>
<keyword evidence="4" id="KW-0238">DNA-binding</keyword>
<dbReference type="NCBIfam" id="TIGR02983">
    <property type="entry name" value="SigE-fam_strep"/>
    <property type="match status" value="1"/>
</dbReference>
<evidence type="ECO:0000256" key="5">
    <source>
        <dbReference type="ARBA" id="ARBA00023163"/>
    </source>
</evidence>
<keyword evidence="5" id="KW-0804">Transcription</keyword>
<dbReference type="Gene3D" id="1.10.10.10">
    <property type="entry name" value="Winged helix-like DNA-binding domain superfamily/Winged helix DNA-binding domain"/>
    <property type="match status" value="1"/>
</dbReference>
<dbReference type="Pfam" id="PF08281">
    <property type="entry name" value="Sigma70_r4_2"/>
    <property type="match status" value="1"/>
</dbReference>
<accession>A0LV06</accession>
<dbReference type="AlphaFoldDB" id="A0LV06"/>
<dbReference type="HOGENOM" id="CLU_047691_15_4_11"/>
<dbReference type="InterPro" id="IPR014284">
    <property type="entry name" value="RNA_pol_sigma-70_dom"/>
</dbReference>
<feature type="compositionally biased region" description="Basic and acidic residues" evidence="6">
    <location>
        <begin position="194"/>
        <end position="209"/>
    </location>
</feature>
<dbReference type="STRING" id="351607.Acel_1494"/>
<dbReference type="GO" id="GO:0016987">
    <property type="term" value="F:sigma factor activity"/>
    <property type="evidence" value="ECO:0007669"/>
    <property type="project" value="UniProtKB-KW"/>
</dbReference>
<dbReference type="InParanoid" id="A0LV06"/>
<evidence type="ECO:0000313" key="10">
    <source>
        <dbReference type="Proteomes" id="UP000008221"/>
    </source>
</evidence>
<dbReference type="InterPro" id="IPR014325">
    <property type="entry name" value="RNA_pol_sigma-E_actinobac"/>
</dbReference>
<dbReference type="Gene3D" id="1.10.1740.10">
    <property type="match status" value="1"/>
</dbReference>
<dbReference type="InterPro" id="IPR039425">
    <property type="entry name" value="RNA_pol_sigma-70-like"/>
</dbReference>
<dbReference type="KEGG" id="ace:Acel_1494"/>
<dbReference type="PANTHER" id="PTHR43133">
    <property type="entry name" value="RNA POLYMERASE ECF-TYPE SIGMA FACTO"/>
    <property type="match status" value="1"/>
</dbReference>
<evidence type="ECO:0000259" key="8">
    <source>
        <dbReference type="Pfam" id="PF08281"/>
    </source>
</evidence>
<evidence type="ECO:0000256" key="4">
    <source>
        <dbReference type="ARBA" id="ARBA00023125"/>
    </source>
</evidence>
<dbReference type="GO" id="GO:0006352">
    <property type="term" value="P:DNA-templated transcription initiation"/>
    <property type="evidence" value="ECO:0007669"/>
    <property type="project" value="InterPro"/>
</dbReference>
<dbReference type="InterPro" id="IPR013325">
    <property type="entry name" value="RNA_pol_sigma_r2"/>
</dbReference>
<evidence type="ECO:0000256" key="3">
    <source>
        <dbReference type="ARBA" id="ARBA00023082"/>
    </source>
</evidence>
<dbReference type="Pfam" id="PF04542">
    <property type="entry name" value="Sigma70_r2"/>
    <property type="match status" value="1"/>
</dbReference>
<proteinExistence type="inferred from homology"/>
<dbReference type="Proteomes" id="UP000008221">
    <property type="component" value="Chromosome"/>
</dbReference>
<dbReference type="SUPFAM" id="SSF88659">
    <property type="entry name" value="Sigma3 and sigma4 domains of RNA polymerase sigma factors"/>
    <property type="match status" value="1"/>
</dbReference>
<dbReference type="NCBIfam" id="TIGR02937">
    <property type="entry name" value="sigma70-ECF"/>
    <property type="match status" value="1"/>
</dbReference>
<evidence type="ECO:0000259" key="7">
    <source>
        <dbReference type="Pfam" id="PF04542"/>
    </source>
</evidence>